<organism evidence="2 3">
    <name type="scientific">Mya arenaria</name>
    <name type="common">Soft-shell clam</name>
    <dbReference type="NCBI Taxonomy" id="6604"/>
    <lineage>
        <taxon>Eukaryota</taxon>
        <taxon>Metazoa</taxon>
        <taxon>Spiralia</taxon>
        <taxon>Lophotrochozoa</taxon>
        <taxon>Mollusca</taxon>
        <taxon>Bivalvia</taxon>
        <taxon>Autobranchia</taxon>
        <taxon>Heteroconchia</taxon>
        <taxon>Euheterodonta</taxon>
        <taxon>Imparidentia</taxon>
        <taxon>Neoheterodontei</taxon>
        <taxon>Myida</taxon>
        <taxon>Myoidea</taxon>
        <taxon>Myidae</taxon>
        <taxon>Mya</taxon>
    </lineage>
</organism>
<sequence length="179" mass="21047">MVVETEKVLSGPKTGVSIADNVQCTYSRHQTDKRATFQDGKEVVQENREQQFEQQEMVDKFIQDVIEKARAEYKRQQKGESKHGSTRRKERNKDQTTKDKSSMKKSASSKGTKKKHHYKYSDPVDEKEILEYEHEETQLQWNPNFGEERKEKEEPRQESVYNRLAASLRRLFVCCLGKT</sequence>
<feature type="compositionally biased region" description="Basic and acidic residues" evidence="1">
    <location>
        <begin position="72"/>
        <end position="83"/>
    </location>
</feature>
<feature type="region of interest" description="Disordered" evidence="1">
    <location>
        <begin position="72"/>
        <end position="157"/>
    </location>
</feature>
<name>A0ABY7DX17_MYAAR</name>
<dbReference type="EMBL" id="CP111015">
    <property type="protein sequence ID" value="WAR02010.1"/>
    <property type="molecule type" value="Genomic_DNA"/>
</dbReference>
<evidence type="ECO:0000256" key="1">
    <source>
        <dbReference type="SAM" id="MobiDB-lite"/>
    </source>
</evidence>
<feature type="compositionally biased region" description="Basic and acidic residues" evidence="1">
    <location>
        <begin position="146"/>
        <end position="157"/>
    </location>
</feature>
<protein>
    <submittedName>
        <fullName evidence="2">Uncharacterized protein</fullName>
    </submittedName>
</protein>
<evidence type="ECO:0000313" key="2">
    <source>
        <dbReference type="EMBL" id="WAR02010.1"/>
    </source>
</evidence>
<dbReference type="Proteomes" id="UP001164746">
    <property type="component" value="Chromosome 4"/>
</dbReference>
<keyword evidence="3" id="KW-1185">Reference proteome</keyword>
<proteinExistence type="predicted"/>
<feature type="compositionally biased region" description="Basic and acidic residues" evidence="1">
    <location>
        <begin position="91"/>
        <end position="102"/>
    </location>
</feature>
<feature type="compositionally biased region" description="Basic and acidic residues" evidence="1">
    <location>
        <begin position="119"/>
        <end position="137"/>
    </location>
</feature>
<evidence type="ECO:0000313" key="3">
    <source>
        <dbReference type="Proteomes" id="UP001164746"/>
    </source>
</evidence>
<reference evidence="2" key="1">
    <citation type="submission" date="2022-11" db="EMBL/GenBank/DDBJ databases">
        <title>Centuries of genome instability and evolution in soft-shell clam transmissible cancer (bioRxiv).</title>
        <authorList>
            <person name="Hart S.F.M."/>
            <person name="Yonemitsu M.A."/>
            <person name="Giersch R.M."/>
            <person name="Beal B.F."/>
            <person name="Arriagada G."/>
            <person name="Davis B.W."/>
            <person name="Ostrander E.A."/>
            <person name="Goff S.P."/>
            <person name="Metzger M.J."/>
        </authorList>
    </citation>
    <scope>NUCLEOTIDE SEQUENCE</scope>
    <source>
        <strain evidence="2">MELC-2E11</strain>
        <tissue evidence="2">Siphon/mantle</tissue>
    </source>
</reference>
<accession>A0ABY7DX17</accession>
<gene>
    <name evidence="2" type="ORF">MAR_008568</name>
</gene>